<evidence type="ECO:0000313" key="1">
    <source>
        <dbReference type="EMBL" id="EJK47279.1"/>
    </source>
</evidence>
<reference evidence="1 2" key="1">
    <citation type="journal article" date="2012" name="Genome Biol.">
        <title>Genome and low-iron response of an oceanic diatom adapted to chronic iron limitation.</title>
        <authorList>
            <person name="Lommer M."/>
            <person name="Specht M."/>
            <person name="Roy A.S."/>
            <person name="Kraemer L."/>
            <person name="Andreson R."/>
            <person name="Gutowska M.A."/>
            <person name="Wolf J."/>
            <person name="Bergner S.V."/>
            <person name="Schilhabel M.B."/>
            <person name="Klostermeier U.C."/>
            <person name="Beiko R.G."/>
            <person name="Rosenstiel P."/>
            <person name="Hippler M."/>
            <person name="Laroche J."/>
        </authorList>
    </citation>
    <scope>NUCLEOTIDE SEQUENCE [LARGE SCALE GENOMIC DNA]</scope>
    <source>
        <strain evidence="1 2">CCMP1005</strain>
    </source>
</reference>
<gene>
    <name evidence="1" type="ORF">THAOC_34010</name>
</gene>
<comment type="caution">
    <text evidence="1">The sequence shown here is derived from an EMBL/GenBank/DDBJ whole genome shotgun (WGS) entry which is preliminary data.</text>
</comment>
<sequence>METPGGSRSLLWEDSDYSFIQQDISIKGRAILWSMDRYRTSVAGAYSKPNFHGRLPWKKRRMASPGDTAPPFGPCFARAPSETMAGTVEARRELMATAALVEAAADGSTVESTA</sequence>
<evidence type="ECO:0000313" key="2">
    <source>
        <dbReference type="Proteomes" id="UP000266841"/>
    </source>
</evidence>
<dbReference type="AlphaFoldDB" id="K0R5W9"/>
<name>K0R5W9_THAOC</name>
<protein>
    <submittedName>
        <fullName evidence="1">Uncharacterized protein</fullName>
    </submittedName>
</protein>
<keyword evidence="2" id="KW-1185">Reference proteome</keyword>
<dbReference type="Proteomes" id="UP000266841">
    <property type="component" value="Unassembled WGS sequence"/>
</dbReference>
<accession>K0R5W9</accession>
<organism evidence="1 2">
    <name type="scientific">Thalassiosira oceanica</name>
    <name type="common">Marine diatom</name>
    <dbReference type="NCBI Taxonomy" id="159749"/>
    <lineage>
        <taxon>Eukaryota</taxon>
        <taxon>Sar</taxon>
        <taxon>Stramenopiles</taxon>
        <taxon>Ochrophyta</taxon>
        <taxon>Bacillariophyta</taxon>
        <taxon>Coscinodiscophyceae</taxon>
        <taxon>Thalassiosirophycidae</taxon>
        <taxon>Thalassiosirales</taxon>
        <taxon>Thalassiosiraceae</taxon>
        <taxon>Thalassiosira</taxon>
    </lineage>
</organism>
<dbReference type="EMBL" id="AGNL01047137">
    <property type="protein sequence ID" value="EJK47279.1"/>
    <property type="molecule type" value="Genomic_DNA"/>
</dbReference>
<proteinExistence type="predicted"/>
<feature type="non-terminal residue" evidence="1">
    <location>
        <position position="114"/>
    </location>
</feature>